<keyword evidence="4 8" id="KW-0067">ATP-binding</keyword>
<evidence type="ECO:0000256" key="2">
    <source>
        <dbReference type="ARBA" id="ARBA00022448"/>
    </source>
</evidence>
<dbReference type="GO" id="GO:0005524">
    <property type="term" value="F:ATP binding"/>
    <property type="evidence" value="ECO:0007669"/>
    <property type="project" value="UniProtKB-KW"/>
</dbReference>
<dbReference type="InterPro" id="IPR017871">
    <property type="entry name" value="ABC_transporter-like_CS"/>
</dbReference>
<dbReference type="InterPro" id="IPR050153">
    <property type="entry name" value="Metal_Ion_Import_ABC"/>
</dbReference>
<reference evidence="9" key="1">
    <citation type="submission" date="2018-07" db="EMBL/GenBank/DDBJ databases">
        <authorList>
            <person name="Liu B.-T."/>
            <person name="Du Z."/>
        </authorList>
    </citation>
    <scope>NUCLEOTIDE SEQUENCE [LARGE SCALE GENOMIC DNA]</scope>
    <source>
        <strain evidence="9">XYN52</strain>
    </source>
</reference>
<dbReference type="RefSeq" id="WP_114647016.1">
    <property type="nucleotide sequence ID" value="NZ_QQNH01000037.1"/>
</dbReference>
<dbReference type="OrthoDB" id="9805601at2"/>
<dbReference type="AlphaFoldDB" id="A0A369VZL9"/>
<dbReference type="InterPro" id="IPR027417">
    <property type="entry name" value="P-loop_NTPase"/>
</dbReference>
<dbReference type="PANTHER" id="PTHR42734:SF6">
    <property type="entry name" value="MOLYBDATE IMPORT ATP-BINDING PROTEIN MOLC"/>
    <property type="match status" value="1"/>
</dbReference>
<dbReference type="GO" id="GO:0016887">
    <property type="term" value="F:ATP hydrolysis activity"/>
    <property type="evidence" value="ECO:0007669"/>
    <property type="project" value="InterPro"/>
</dbReference>
<evidence type="ECO:0000256" key="3">
    <source>
        <dbReference type="ARBA" id="ARBA00022741"/>
    </source>
</evidence>
<protein>
    <submittedName>
        <fullName evidence="8">ABC transporter ATP-binding protein</fullName>
    </submittedName>
</protein>
<gene>
    <name evidence="8" type="ORF">DVH29_15090</name>
</gene>
<keyword evidence="9" id="KW-1185">Reference proteome</keyword>
<evidence type="ECO:0000256" key="4">
    <source>
        <dbReference type="ARBA" id="ARBA00022840"/>
    </source>
</evidence>
<dbReference type="GO" id="GO:0006829">
    <property type="term" value="P:zinc ion transport"/>
    <property type="evidence" value="ECO:0007669"/>
    <property type="project" value="UniProtKB-KW"/>
</dbReference>
<dbReference type="Gene3D" id="3.40.50.300">
    <property type="entry name" value="P-loop containing nucleotide triphosphate hydrolases"/>
    <property type="match status" value="1"/>
</dbReference>
<keyword evidence="3" id="KW-0547">Nucleotide-binding</keyword>
<evidence type="ECO:0000313" key="8">
    <source>
        <dbReference type="EMBL" id="RDE07758.1"/>
    </source>
</evidence>
<evidence type="ECO:0000256" key="5">
    <source>
        <dbReference type="ARBA" id="ARBA00022906"/>
    </source>
</evidence>
<proteinExistence type="inferred from homology"/>
<feature type="domain" description="ABC transporter" evidence="7">
    <location>
        <begin position="2"/>
        <end position="225"/>
    </location>
</feature>
<keyword evidence="6" id="KW-0406">Ion transport</keyword>
<dbReference type="SUPFAM" id="SSF52540">
    <property type="entry name" value="P-loop containing nucleoside triphosphate hydrolases"/>
    <property type="match status" value="1"/>
</dbReference>
<evidence type="ECO:0000313" key="9">
    <source>
        <dbReference type="Proteomes" id="UP000253759"/>
    </source>
</evidence>
<dbReference type="SMART" id="SM00382">
    <property type="entry name" value="AAA"/>
    <property type="match status" value="1"/>
</dbReference>
<sequence>MLQLSDAGVRFGQRWIFRNLTLKIDDLTCIALLGPNGRGKTTLLRAIAGLQTLFEGKRSGPSKIGYVPQLTGTPLPFSAIEMVVMGRSRALGVFGSPRKQDYQIAYEALAEVGLSGLANHAFDRLSGGERQLVLVARALASEATTIILDEPASALDLANQSRLLGIIRDLKERSRFTLIFSTHLPQHALQVADETVLMLPHGQTAQGSSAAILTETNMTELYGIPVRRVPMPGQVDAVVPIFR</sequence>
<dbReference type="PROSITE" id="PS50893">
    <property type="entry name" value="ABC_TRANSPORTER_2"/>
    <property type="match status" value="1"/>
</dbReference>
<dbReference type="EMBL" id="QQNH01000037">
    <property type="protein sequence ID" value="RDE07758.1"/>
    <property type="molecule type" value="Genomic_DNA"/>
</dbReference>
<dbReference type="InterPro" id="IPR003439">
    <property type="entry name" value="ABC_transporter-like_ATP-bd"/>
</dbReference>
<keyword evidence="5" id="KW-0864">Zinc transport</keyword>
<comment type="caution">
    <text evidence="8">The sequence shown here is derived from an EMBL/GenBank/DDBJ whole genome shotgun (WGS) entry which is preliminary data.</text>
</comment>
<evidence type="ECO:0000259" key="7">
    <source>
        <dbReference type="PROSITE" id="PS50893"/>
    </source>
</evidence>
<dbReference type="PANTHER" id="PTHR42734">
    <property type="entry name" value="METAL TRANSPORT SYSTEM ATP-BINDING PROTEIN TM_0124-RELATED"/>
    <property type="match status" value="1"/>
</dbReference>
<name>A0A369VZL9_9HYPH</name>
<accession>A0A369VZL9</accession>
<keyword evidence="2" id="KW-0813">Transport</keyword>
<keyword evidence="5" id="KW-0862">Zinc</keyword>
<dbReference type="PROSITE" id="PS00211">
    <property type="entry name" value="ABC_TRANSPORTER_1"/>
    <property type="match status" value="1"/>
</dbReference>
<comment type="similarity">
    <text evidence="1">Belongs to the ABC transporter superfamily.</text>
</comment>
<organism evidence="8 9">
    <name type="scientific">Pelagibacterium lacus</name>
    <dbReference type="NCBI Taxonomy" id="2282655"/>
    <lineage>
        <taxon>Bacteria</taxon>
        <taxon>Pseudomonadati</taxon>
        <taxon>Pseudomonadota</taxon>
        <taxon>Alphaproteobacteria</taxon>
        <taxon>Hyphomicrobiales</taxon>
        <taxon>Devosiaceae</taxon>
        <taxon>Pelagibacterium</taxon>
    </lineage>
</organism>
<dbReference type="Pfam" id="PF00005">
    <property type="entry name" value="ABC_tran"/>
    <property type="match status" value="1"/>
</dbReference>
<evidence type="ECO:0000256" key="6">
    <source>
        <dbReference type="ARBA" id="ARBA00023065"/>
    </source>
</evidence>
<evidence type="ECO:0000256" key="1">
    <source>
        <dbReference type="ARBA" id="ARBA00005417"/>
    </source>
</evidence>
<dbReference type="Proteomes" id="UP000253759">
    <property type="component" value="Unassembled WGS sequence"/>
</dbReference>
<dbReference type="InterPro" id="IPR003593">
    <property type="entry name" value="AAA+_ATPase"/>
</dbReference>